<dbReference type="GO" id="GO:0005886">
    <property type="term" value="C:plasma membrane"/>
    <property type="evidence" value="ECO:0007669"/>
    <property type="project" value="UniProtKB-SubCell"/>
</dbReference>
<evidence type="ECO:0000256" key="2">
    <source>
        <dbReference type="ARBA" id="ARBA00022475"/>
    </source>
</evidence>
<protein>
    <submittedName>
        <fullName evidence="7">Lysine transporter LysE</fullName>
    </submittedName>
</protein>
<evidence type="ECO:0000256" key="1">
    <source>
        <dbReference type="ARBA" id="ARBA00004651"/>
    </source>
</evidence>
<gene>
    <name evidence="7" type="ORF">SU48_07755</name>
</gene>
<feature type="transmembrane region" description="Helical" evidence="6">
    <location>
        <begin position="142"/>
        <end position="166"/>
    </location>
</feature>
<dbReference type="PANTHER" id="PTHR30086">
    <property type="entry name" value="ARGININE EXPORTER PROTEIN ARGO"/>
    <property type="match status" value="1"/>
</dbReference>
<dbReference type="AlphaFoldDB" id="A0A172T9H1"/>
<evidence type="ECO:0000313" key="8">
    <source>
        <dbReference type="Proteomes" id="UP000077363"/>
    </source>
</evidence>
<feature type="transmembrane region" description="Helical" evidence="6">
    <location>
        <begin position="68"/>
        <end position="88"/>
    </location>
</feature>
<dbReference type="KEGG" id="dpu:SU48_07755"/>
<dbReference type="Pfam" id="PF01810">
    <property type="entry name" value="LysE"/>
    <property type="match status" value="1"/>
</dbReference>
<sequence length="204" mass="22086">MLTTEFMLTSLIVALIPGTGAIYTISTGLLYGWRASLAAAFGCTLGIIPHLLTSVLGLSFVLHMSATVFQGLKFAGAAYLLYLAWATWQDRGTLQFNAGTSHQNSRQIIVRAVLLNLLNPKLTLFFFAFLPHFIPAGTPSPTASFLLLSAVFMTVTFAVFAVYGVLSGSIRTYVARSPQAIVWLRRSFAATFAALSVQLALTER</sequence>
<dbReference type="OrthoDB" id="9784202at2"/>
<keyword evidence="8" id="KW-1185">Reference proteome</keyword>
<evidence type="ECO:0000256" key="6">
    <source>
        <dbReference type="SAM" id="Phobius"/>
    </source>
</evidence>
<keyword evidence="3 6" id="KW-0812">Transmembrane</keyword>
<feature type="transmembrane region" description="Helical" evidence="6">
    <location>
        <begin position="6"/>
        <end position="25"/>
    </location>
</feature>
<dbReference type="Proteomes" id="UP000077363">
    <property type="component" value="Chromosome"/>
</dbReference>
<evidence type="ECO:0000313" key="7">
    <source>
        <dbReference type="EMBL" id="ANE43678.1"/>
    </source>
</evidence>
<evidence type="ECO:0000256" key="4">
    <source>
        <dbReference type="ARBA" id="ARBA00022989"/>
    </source>
</evidence>
<proteinExistence type="predicted"/>
<dbReference type="PANTHER" id="PTHR30086:SF14">
    <property type="entry name" value="HOMOSERINE_HOMOSERINE LACTONE EFFLUX PROTEIN"/>
    <property type="match status" value="1"/>
</dbReference>
<feature type="transmembrane region" description="Helical" evidence="6">
    <location>
        <begin position="108"/>
        <end position="130"/>
    </location>
</feature>
<dbReference type="GO" id="GO:0042970">
    <property type="term" value="F:homoserine transmembrane transporter activity"/>
    <property type="evidence" value="ECO:0007669"/>
    <property type="project" value="TreeGrafter"/>
</dbReference>
<dbReference type="InterPro" id="IPR001123">
    <property type="entry name" value="LeuE-type"/>
</dbReference>
<reference evidence="7 8" key="1">
    <citation type="submission" date="2015-01" db="EMBL/GenBank/DDBJ databases">
        <title>Deinococcus puniceus/DY1/ whole genome sequencing.</title>
        <authorList>
            <person name="Kim M.K."/>
            <person name="Srinivasan S."/>
            <person name="Lee J.-J."/>
        </authorList>
    </citation>
    <scope>NUCLEOTIDE SEQUENCE [LARGE SCALE GENOMIC DNA]</scope>
    <source>
        <strain evidence="7 8">DY1</strain>
    </source>
</reference>
<dbReference type="PIRSF" id="PIRSF006324">
    <property type="entry name" value="LeuE"/>
    <property type="match status" value="1"/>
</dbReference>
<feature type="transmembrane region" description="Helical" evidence="6">
    <location>
        <begin position="37"/>
        <end position="62"/>
    </location>
</feature>
<dbReference type="PATRIC" id="fig|1182568.3.peg.1612"/>
<keyword evidence="4 6" id="KW-1133">Transmembrane helix</keyword>
<evidence type="ECO:0000256" key="5">
    <source>
        <dbReference type="ARBA" id="ARBA00023136"/>
    </source>
</evidence>
<keyword evidence="2" id="KW-1003">Cell membrane</keyword>
<keyword evidence="5 6" id="KW-0472">Membrane</keyword>
<accession>A0A172T9H1</accession>
<dbReference type="RefSeq" id="WP_064014749.1">
    <property type="nucleotide sequence ID" value="NZ_CP011387.1"/>
</dbReference>
<organism evidence="7 8">
    <name type="scientific">Deinococcus puniceus</name>
    <dbReference type="NCBI Taxonomy" id="1182568"/>
    <lineage>
        <taxon>Bacteria</taxon>
        <taxon>Thermotogati</taxon>
        <taxon>Deinococcota</taxon>
        <taxon>Deinococci</taxon>
        <taxon>Deinococcales</taxon>
        <taxon>Deinococcaceae</taxon>
        <taxon>Deinococcus</taxon>
    </lineage>
</organism>
<dbReference type="EMBL" id="CP011387">
    <property type="protein sequence ID" value="ANE43678.1"/>
    <property type="molecule type" value="Genomic_DNA"/>
</dbReference>
<comment type="subcellular location">
    <subcellularLocation>
        <location evidence="1">Cell membrane</location>
        <topology evidence="1">Multi-pass membrane protein</topology>
    </subcellularLocation>
</comment>
<evidence type="ECO:0000256" key="3">
    <source>
        <dbReference type="ARBA" id="ARBA00022692"/>
    </source>
</evidence>
<name>A0A172T9H1_9DEIO</name>